<evidence type="ECO:0000256" key="4">
    <source>
        <dbReference type="ARBA" id="ARBA00022475"/>
    </source>
</evidence>
<evidence type="ECO:0000256" key="3">
    <source>
        <dbReference type="ARBA" id="ARBA00022448"/>
    </source>
</evidence>
<feature type="transmembrane region" description="Helical" evidence="9">
    <location>
        <begin position="46"/>
        <end position="67"/>
    </location>
</feature>
<evidence type="ECO:0000256" key="1">
    <source>
        <dbReference type="ARBA" id="ARBA00004651"/>
    </source>
</evidence>
<dbReference type="PANTHER" id="PTHR43337:SF1">
    <property type="entry name" value="XANTHINE_URACIL PERMEASE C887.17-RELATED"/>
    <property type="match status" value="1"/>
</dbReference>
<evidence type="ECO:0000313" key="11">
    <source>
        <dbReference type="Proteomes" id="UP000295418"/>
    </source>
</evidence>
<gene>
    <name evidence="10" type="ORF">E0485_09305</name>
</gene>
<keyword evidence="11" id="KW-1185">Reference proteome</keyword>
<dbReference type="GO" id="GO:0005886">
    <property type="term" value="C:plasma membrane"/>
    <property type="evidence" value="ECO:0007669"/>
    <property type="project" value="UniProtKB-SubCell"/>
</dbReference>
<reference evidence="10 11" key="1">
    <citation type="submission" date="2019-03" db="EMBL/GenBank/DDBJ databases">
        <authorList>
            <person name="Kim M.K.M."/>
        </authorList>
    </citation>
    <scope>NUCLEOTIDE SEQUENCE [LARGE SCALE GENOMIC DNA]</scope>
    <source>
        <strain evidence="10 11">18JY21-1</strain>
    </source>
</reference>
<feature type="transmembrane region" description="Helical" evidence="9">
    <location>
        <begin position="214"/>
        <end position="236"/>
    </location>
</feature>
<evidence type="ECO:0000313" key="10">
    <source>
        <dbReference type="EMBL" id="TCZ77672.1"/>
    </source>
</evidence>
<feature type="transmembrane region" description="Helical" evidence="9">
    <location>
        <begin position="256"/>
        <end position="283"/>
    </location>
</feature>
<feature type="transmembrane region" description="Helical" evidence="9">
    <location>
        <begin position="12"/>
        <end position="34"/>
    </location>
</feature>
<evidence type="ECO:0000256" key="7">
    <source>
        <dbReference type="ARBA" id="ARBA00023136"/>
    </source>
</evidence>
<keyword evidence="5 8" id="KW-0812">Transmembrane</keyword>
<dbReference type="InterPro" id="IPR026033">
    <property type="entry name" value="Azg-like_bact_archaea"/>
</dbReference>
<evidence type="ECO:0000256" key="2">
    <source>
        <dbReference type="ARBA" id="ARBA00005697"/>
    </source>
</evidence>
<proteinExistence type="inferred from homology"/>
<comment type="caution">
    <text evidence="10">The sequence shown here is derived from an EMBL/GenBank/DDBJ whole genome shotgun (WGS) entry which is preliminary data.</text>
</comment>
<feature type="transmembrane region" description="Helical" evidence="9">
    <location>
        <begin position="392"/>
        <end position="424"/>
    </location>
</feature>
<dbReference type="PIRSF" id="PIRSF005353">
    <property type="entry name" value="PbuG"/>
    <property type="match status" value="1"/>
</dbReference>
<sequence length="459" mass="48725">MEHFFKLKENGTNIRTEIMAGLTTFMAMAYILAVNPNILSGAGGDWYQVFLATAIAGGVMTILMGLFVNFPVALAPGMGLNAFFATVILGSQGEFTFQMALTAVFISGMIFLVLTLTKVRQMMVTAIPDSMKHAITVGIGLFIAFLGIKNSGLLTIALEANQNYAKGGFEKLLYFETVFGLGDLFDPQIITLLFGLILISILMVIGVRGAILFGILGTTLFGMALGIVDFGVLSAADARWLPDLTQVRFADFDFKAIASAGIVTVVLTFTFVELFDTFGTLVGTANRAGFMKDKEKGTKKIGKAMLVDAIGVSAGALVGTSTVTAYVESSAGVAQGGRTGLTSVVTGVCFLLALFIAPVILLIPSAATNAALIVVGVLMIQSVREIDFKDMVLAIPSFLTIVLMPFTSSIANGISFGIVTYVILATVGRVSGKSEHKVHWLMWVLAILVVVRFVLLGIE</sequence>
<dbReference type="PANTHER" id="PTHR43337">
    <property type="entry name" value="XANTHINE/URACIL PERMEASE C887.17-RELATED"/>
    <property type="match status" value="1"/>
</dbReference>
<evidence type="ECO:0000256" key="8">
    <source>
        <dbReference type="PIRNR" id="PIRNR005353"/>
    </source>
</evidence>
<dbReference type="Proteomes" id="UP000295418">
    <property type="component" value="Unassembled WGS sequence"/>
</dbReference>
<evidence type="ECO:0000256" key="6">
    <source>
        <dbReference type="ARBA" id="ARBA00022989"/>
    </source>
</evidence>
<keyword evidence="7 8" id="KW-0472">Membrane</keyword>
<dbReference type="AlphaFoldDB" id="A0A4V2WP22"/>
<feature type="transmembrane region" description="Helical" evidence="9">
    <location>
        <begin position="135"/>
        <end position="158"/>
    </location>
</feature>
<feature type="transmembrane region" description="Helical" evidence="9">
    <location>
        <begin position="189"/>
        <end position="207"/>
    </location>
</feature>
<feature type="transmembrane region" description="Helical" evidence="9">
    <location>
        <begin position="440"/>
        <end position="458"/>
    </location>
</feature>
<feature type="transmembrane region" description="Helical" evidence="9">
    <location>
        <begin position="347"/>
        <end position="380"/>
    </location>
</feature>
<dbReference type="GO" id="GO:0005345">
    <property type="term" value="F:purine nucleobase transmembrane transporter activity"/>
    <property type="evidence" value="ECO:0007669"/>
    <property type="project" value="TreeGrafter"/>
</dbReference>
<comment type="similarity">
    <text evidence="2 8">Belongs to the nucleobase:cation symporter-2 (NCS2) (TC 2.A.40) family. Azg-like subfamily.</text>
</comment>
<accession>A0A4V2WP22</accession>
<evidence type="ECO:0000256" key="9">
    <source>
        <dbReference type="SAM" id="Phobius"/>
    </source>
</evidence>
<keyword evidence="4 8" id="KW-1003">Cell membrane</keyword>
<keyword evidence="6 8" id="KW-1133">Transmembrane helix</keyword>
<dbReference type="InterPro" id="IPR006043">
    <property type="entry name" value="NCS2"/>
</dbReference>
<feature type="transmembrane region" description="Helical" evidence="9">
    <location>
        <begin position="304"/>
        <end position="327"/>
    </location>
</feature>
<comment type="subcellular location">
    <subcellularLocation>
        <location evidence="1 8">Cell membrane</location>
        <topology evidence="1 8">Multi-pass membrane protein</topology>
    </subcellularLocation>
</comment>
<organism evidence="10 11">
    <name type="scientific">Paenibacillus albiflavus</name>
    <dbReference type="NCBI Taxonomy" id="2545760"/>
    <lineage>
        <taxon>Bacteria</taxon>
        <taxon>Bacillati</taxon>
        <taxon>Bacillota</taxon>
        <taxon>Bacilli</taxon>
        <taxon>Bacillales</taxon>
        <taxon>Paenibacillaceae</taxon>
        <taxon>Paenibacillus</taxon>
    </lineage>
</organism>
<dbReference type="RefSeq" id="WP_132417756.1">
    <property type="nucleotide sequence ID" value="NZ_SKFG01000008.1"/>
</dbReference>
<feature type="transmembrane region" description="Helical" evidence="9">
    <location>
        <begin position="72"/>
        <end position="89"/>
    </location>
</feature>
<dbReference type="OrthoDB" id="9808458at2"/>
<evidence type="ECO:0000256" key="5">
    <source>
        <dbReference type="ARBA" id="ARBA00022692"/>
    </source>
</evidence>
<dbReference type="Pfam" id="PF00860">
    <property type="entry name" value="Xan_ur_permease"/>
    <property type="match status" value="1"/>
</dbReference>
<protein>
    <submittedName>
        <fullName evidence="10">NCS2 family permease</fullName>
    </submittedName>
</protein>
<feature type="transmembrane region" description="Helical" evidence="9">
    <location>
        <begin position="95"/>
        <end position="114"/>
    </location>
</feature>
<name>A0A4V2WP22_9BACL</name>
<dbReference type="InterPro" id="IPR045018">
    <property type="entry name" value="Azg-like"/>
</dbReference>
<dbReference type="EMBL" id="SKFG01000008">
    <property type="protein sequence ID" value="TCZ77672.1"/>
    <property type="molecule type" value="Genomic_DNA"/>
</dbReference>
<keyword evidence="3 8" id="KW-0813">Transport</keyword>